<dbReference type="Proteomes" id="UP000663834">
    <property type="component" value="Unassembled WGS sequence"/>
</dbReference>
<name>A0A816BIY9_9BILA</name>
<gene>
    <name evidence="1" type="ORF">KQP761_LOCUS23411</name>
</gene>
<evidence type="ECO:0000313" key="2">
    <source>
        <dbReference type="Proteomes" id="UP000663834"/>
    </source>
</evidence>
<organism evidence="1 2">
    <name type="scientific">Rotaria magnacalcarata</name>
    <dbReference type="NCBI Taxonomy" id="392030"/>
    <lineage>
        <taxon>Eukaryota</taxon>
        <taxon>Metazoa</taxon>
        <taxon>Spiralia</taxon>
        <taxon>Gnathifera</taxon>
        <taxon>Rotifera</taxon>
        <taxon>Eurotatoria</taxon>
        <taxon>Bdelloidea</taxon>
        <taxon>Philodinida</taxon>
        <taxon>Philodinidae</taxon>
        <taxon>Rotaria</taxon>
    </lineage>
</organism>
<reference evidence="1" key="1">
    <citation type="submission" date="2021-02" db="EMBL/GenBank/DDBJ databases">
        <authorList>
            <person name="Nowell W R."/>
        </authorList>
    </citation>
    <scope>NUCLEOTIDE SEQUENCE</scope>
</reference>
<dbReference type="AlphaFoldDB" id="A0A816BIY9"/>
<evidence type="ECO:0008006" key="3">
    <source>
        <dbReference type="Google" id="ProtNLM"/>
    </source>
</evidence>
<dbReference type="OrthoDB" id="10063670at2759"/>
<comment type="caution">
    <text evidence="1">The sequence shown here is derived from an EMBL/GenBank/DDBJ whole genome shotgun (WGS) entry which is preliminary data.</text>
</comment>
<protein>
    <recommendedName>
        <fullName evidence="3">Cysteine-rich protein</fullName>
    </recommendedName>
</protein>
<evidence type="ECO:0000313" key="1">
    <source>
        <dbReference type="EMBL" id="CAF1611429.1"/>
    </source>
</evidence>
<dbReference type="EMBL" id="CAJNOW010012553">
    <property type="protein sequence ID" value="CAF1611429.1"/>
    <property type="molecule type" value="Genomic_DNA"/>
</dbReference>
<proteinExistence type="predicted"/>
<accession>A0A816BIY9</accession>
<sequence>MWFSPIDTLDIDSANVRIRNKTMKSVAVFLCIIILTTSCVKAGPTAYGICQAGCAAVVVACYAAGGAVFGTVTAGAGAPAAIIACNLAFGKCSAACAVAFFMPTP</sequence>
<dbReference type="PANTHER" id="PTHR37475:SF1">
    <property type="entry name" value="ZYGOTE-SPECIFIC PROTEIN"/>
    <property type="match status" value="1"/>
</dbReference>
<dbReference type="PANTHER" id="PTHR37475">
    <property type="entry name" value="ZYGOTE-SPECIFIC CLASS V COPY B GENE PROTEIN"/>
    <property type="match status" value="1"/>
</dbReference>